<dbReference type="InterPro" id="IPR000485">
    <property type="entry name" value="AsnC-type_HTH_dom"/>
</dbReference>
<dbReference type="InterPro" id="IPR011008">
    <property type="entry name" value="Dimeric_a/b-barrel"/>
</dbReference>
<proteinExistence type="predicted"/>
<dbReference type="Gene3D" id="1.10.10.10">
    <property type="entry name" value="Winged helix-like DNA-binding domain superfamily/Winged helix DNA-binding domain"/>
    <property type="match status" value="1"/>
</dbReference>
<dbReference type="Pfam" id="PF01037">
    <property type="entry name" value="AsnC_trans_reg"/>
    <property type="match status" value="1"/>
</dbReference>
<dbReference type="InterPro" id="IPR019887">
    <property type="entry name" value="Tscrpt_reg_AsnC/Lrp_C"/>
</dbReference>
<dbReference type="RefSeq" id="WP_339588791.1">
    <property type="nucleotide sequence ID" value="NZ_JBBHJZ010000004.1"/>
</dbReference>
<accession>A0ABU8S0I9</accession>
<comment type="caution">
    <text evidence="5">The sequence shown here is derived from an EMBL/GenBank/DDBJ whole genome shotgun (WGS) entry which is preliminary data.</text>
</comment>
<dbReference type="InterPro" id="IPR011991">
    <property type="entry name" value="ArsR-like_HTH"/>
</dbReference>
<keyword evidence="2" id="KW-0238">DNA-binding</keyword>
<dbReference type="EMBL" id="JBBHJZ010000004">
    <property type="protein sequence ID" value="MEJ5978856.1"/>
    <property type="molecule type" value="Genomic_DNA"/>
</dbReference>
<keyword evidence="1" id="KW-0805">Transcription regulation</keyword>
<dbReference type="SUPFAM" id="SSF54909">
    <property type="entry name" value="Dimeric alpha+beta barrel"/>
    <property type="match status" value="1"/>
</dbReference>
<dbReference type="InterPro" id="IPR036390">
    <property type="entry name" value="WH_DNA-bd_sf"/>
</dbReference>
<dbReference type="SUPFAM" id="SSF46785">
    <property type="entry name" value="Winged helix' DNA-binding domain"/>
    <property type="match status" value="1"/>
</dbReference>
<dbReference type="Proteomes" id="UP001361239">
    <property type="component" value="Unassembled WGS sequence"/>
</dbReference>
<feature type="domain" description="HTH asnC-type" evidence="4">
    <location>
        <begin position="5"/>
        <end position="66"/>
    </location>
</feature>
<dbReference type="SMART" id="SM00344">
    <property type="entry name" value="HTH_ASNC"/>
    <property type="match status" value="1"/>
</dbReference>
<dbReference type="PROSITE" id="PS50956">
    <property type="entry name" value="HTH_ASNC_2"/>
    <property type="match status" value="1"/>
</dbReference>
<evidence type="ECO:0000313" key="5">
    <source>
        <dbReference type="EMBL" id="MEJ5978856.1"/>
    </source>
</evidence>
<evidence type="ECO:0000259" key="4">
    <source>
        <dbReference type="PROSITE" id="PS50956"/>
    </source>
</evidence>
<evidence type="ECO:0000256" key="3">
    <source>
        <dbReference type="ARBA" id="ARBA00023163"/>
    </source>
</evidence>
<dbReference type="Gene3D" id="3.30.70.920">
    <property type="match status" value="1"/>
</dbReference>
<dbReference type="PANTHER" id="PTHR30154:SF17">
    <property type="entry name" value="DNA-BINDING TRANSCRIPTIONAL ACTIVATOR DECR"/>
    <property type="match status" value="1"/>
</dbReference>
<evidence type="ECO:0000256" key="1">
    <source>
        <dbReference type="ARBA" id="ARBA00023015"/>
    </source>
</evidence>
<keyword evidence="3" id="KW-0804">Transcription</keyword>
<dbReference type="InterPro" id="IPR019885">
    <property type="entry name" value="Tscrpt_reg_HTH_AsnC-type_CS"/>
</dbReference>
<dbReference type="Pfam" id="PF13412">
    <property type="entry name" value="HTH_24"/>
    <property type="match status" value="1"/>
</dbReference>
<dbReference type="InterPro" id="IPR019888">
    <property type="entry name" value="Tscrpt_reg_AsnC-like"/>
</dbReference>
<protein>
    <submittedName>
        <fullName evidence="5">Lrp/AsnC family transcriptional regulator</fullName>
    </submittedName>
</protein>
<sequence>MPEPLDAYELRILAILQVDSSRSNADIAREIGLSEAPCWRRIQRLKRDGFIRAQVSLLDRKMVGLNAQVFALVKLNQVGRSNLSEFSETIRQFPEVMDCHVLMGSVDFMLRIVAKDIEAYERFFFEKLSQLPGIQDINSMVALSEIKSTTELPLVP</sequence>
<dbReference type="InterPro" id="IPR036388">
    <property type="entry name" value="WH-like_DNA-bd_sf"/>
</dbReference>
<evidence type="ECO:0000313" key="6">
    <source>
        <dbReference type="Proteomes" id="UP001361239"/>
    </source>
</evidence>
<dbReference type="PANTHER" id="PTHR30154">
    <property type="entry name" value="LEUCINE-RESPONSIVE REGULATORY PROTEIN"/>
    <property type="match status" value="1"/>
</dbReference>
<evidence type="ECO:0000256" key="2">
    <source>
        <dbReference type="ARBA" id="ARBA00023125"/>
    </source>
</evidence>
<dbReference type="PROSITE" id="PS00519">
    <property type="entry name" value="HTH_ASNC_1"/>
    <property type="match status" value="1"/>
</dbReference>
<name>A0ABU8S0I9_9SPHN</name>
<dbReference type="CDD" id="cd00090">
    <property type="entry name" value="HTH_ARSR"/>
    <property type="match status" value="1"/>
</dbReference>
<organism evidence="5 6">
    <name type="scientific">Novosphingobium anseongense</name>
    <dbReference type="NCBI Taxonomy" id="3133436"/>
    <lineage>
        <taxon>Bacteria</taxon>
        <taxon>Pseudomonadati</taxon>
        <taxon>Pseudomonadota</taxon>
        <taxon>Alphaproteobacteria</taxon>
        <taxon>Sphingomonadales</taxon>
        <taxon>Sphingomonadaceae</taxon>
        <taxon>Novosphingobium</taxon>
    </lineage>
</organism>
<gene>
    <name evidence="5" type="ORF">WG901_19540</name>
</gene>
<reference evidence="5 6" key="1">
    <citation type="submission" date="2024-03" db="EMBL/GenBank/DDBJ databases">
        <authorList>
            <person name="Jo J.-H."/>
        </authorList>
    </citation>
    <scope>NUCLEOTIDE SEQUENCE [LARGE SCALE GENOMIC DNA]</scope>
    <source>
        <strain evidence="5 6">PS1R-30</strain>
    </source>
</reference>
<dbReference type="PRINTS" id="PR00033">
    <property type="entry name" value="HTHASNC"/>
</dbReference>
<keyword evidence="6" id="KW-1185">Reference proteome</keyword>